<evidence type="ECO:0000313" key="2">
    <source>
        <dbReference type="EMBL" id="PZO75838.1"/>
    </source>
</evidence>
<evidence type="ECO:0000256" key="1">
    <source>
        <dbReference type="SAM" id="Phobius"/>
    </source>
</evidence>
<dbReference type="InterPro" id="IPR046737">
    <property type="entry name" value="DUF6629"/>
</dbReference>
<sequence length="241" mass="26422">MCFSATASFAASGVLATIGVATLRHVREPRALLFASVPLLFALHQFSEGLVWLALHGELGKVALDHAVLLFTVYALGILPVLMPAAVALMEPPGWRRTAIVALTITGALVCLWDIAGLVLFPTQAFIEKHSIAYLNAMTSNMMVSVFYILATCGALLLSSHRVVRTYGVVNVIGLTIVHLVKGYAFASVWCFYAAILSVMLYWQFHRRKIDIRTPNGVSVADQPFLLIWLRRARSRTTSHA</sequence>
<gene>
    <name evidence="2" type="ORF">DI640_03340</name>
</gene>
<dbReference type="Pfam" id="PF20334">
    <property type="entry name" value="DUF6629"/>
    <property type="match status" value="1"/>
</dbReference>
<protein>
    <submittedName>
        <fullName evidence="2">Uncharacterized protein</fullName>
    </submittedName>
</protein>
<feature type="transmembrane region" description="Helical" evidence="1">
    <location>
        <begin position="67"/>
        <end position="87"/>
    </location>
</feature>
<accession>A0A2W5B556</accession>
<keyword evidence="1" id="KW-1133">Transmembrane helix</keyword>
<feature type="transmembrane region" description="Helical" evidence="1">
    <location>
        <begin position="32"/>
        <end position="55"/>
    </location>
</feature>
<proteinExistence type="predicted"/>
<dbReference type="Proteomes" id="UP000249555">
    <property type="component" value="Unassembled WGS sequence"/>
</dbReference>
<keyword evidence="1" id="KW-0472">Membrane</keyword>
<organism evidence="2 3">
    <name type="scientific">Sphingomonas taxi</name>
    <dbReference type="NCBI Taxonomy" id="1549858"/>
    <lineage>
        <taxon>Bacteria</taxon>
        <taxon>Pseudomonadati</taxon>
        <taxon>Pseudomonadota</taxon>
        <taxon>Alphaproteobacteria</taxon>
        <taxon>Sphingomonadales</taxon>
        <taxon>Sphingomonadaceae</taxon>
        <taxon>Sphingomonas</taxon>
    </lineage>
</organism>
<dbReference type="AlphaFoldDB" id="A0A2W5B556"/>
<keyword evidence="1" id="KW-0812">Transmembrane</keyword>
<feature type="transmembrane region" description="Helical" evidence="1">
    <location>
        <begin position="99"/>
        <end position="121"/>
    </location>
</feature>
<dbReference type="EMBL" id="QFMX01000003">
    <property type="protein sequence ID" value="PZO75838.1"/>
    <property type="molecule type" value="Genomic_DNA"/>
</dbReference>
<reference evidence="2 3" key="1">
    <citation type="submission" date="2017-08" db="EMBL/GenBank/DDBJ databases">
        <title>Infants hospitalized years apart are colonized by the same room-sourced microbial strains.</title>
        <authorList>
            <person name="Brooks B."/>
            <person name="Olm M.R."/>
            <person name="Firek B.A."/>
            <person name="Baker R."/>
            <person name="Thomas B.C."/>
            <person name="Morowitz M.J."/>
            <person name="Banfield J.F."/>
        </authorList>
    </citation>
    <scope>NUCLEOTIDE SEQUENCE [LARGE SCALE GENOMIC DNA]</scope>
    <source>
        <strain evidence="2">S2_018_000_R3_119</strain>
    </source>
</reference>
<feature type="transmembrane region" description="Helical" evidence="1">
    <location>
        <begin position="142"/>
        <end position="164"/>
    </location>
</feature>
<evidence type="ECO:0000313" key="3">
    <source>
        <dbReference type="Proteomes" id="UP000249555"/>
    </source>
</evidence>
<feature type="transmembrane region" description="Helical" evidence="1">
    <location>
        <begin position="184"/>
        <end position="203"/>
    </location>
</feature>
<comment type="caution">
    <text evidence="2">The sequence shown here is derived from an EMBL/GenBank/DDBJ whole genome shotgun (WGS) entry which is preliminary data.</text>
</comment>
<name>A0A2W5B556_9SPHN</name>